<accession>A0ABU1A439</accession>
<evidence type="ECO:0000313" key="3">
    <source>
        <dbReference type="EMBL" id="MDQ7918400.1"/>
    </source>
</evidence>
<evidence type="ECO:0000259" key="2">
    <source>
        <dbReference type="Pfam" id="PF18962"/>
    </source>
</evidence>
<dbReference type="NCBIfam" id="TIGR04183">
    <property type="entry name" value="Por_Secre_tail"/>
    <property type="match status" value="1"/>
</dbReference>
<name>A0ABU1A439_9FLAO</name>
<reference evidence="3 4" key="1">
    <citation type="submission" date="2023-08" db="EMBL/GenBank/DDBJ databases">
        <title>Mesonia sp. MT50, isolated from deep-sea sediment of the Mariana Trench.</title>
        <authorList>
            <person name="Fu H."/>
        </authorList>
    </citation>
    <scope>NUCLEOTIDE SEQUENCE [LARGE SCALE GENOMIC DNA]</scope>
    <source>
        <strain evidence="3 4">MT50</strain>
    </source>
</reference>
<keyword evidence="4" id="KW-1185">Reference proteome</keyword>
<comment type="caution">
    <text evidence="3">The sequence shown here is derived from an EMBL/GenBank/DDBJ whole genome shotgun (WGS) entry which is preliminary data.</text>
</comment>
<dbReference type="Proteomes" id="UP001230915">
    <property type="component" value="Unassembled WGS sequence"/>
</dbReference>
<dbReference type="EMBL" id="JAVHUL010000041">
    <property type="protein sequence ID" value="MDQ7918400.1"/>
    <property type="molecule type" value="Genomic_DNA"/>
</dbReference>
<dbReference type="InterPro" id="IPR052918">
    <property type="entry name" value="Motility_Chemotaxis_Reg"/>
</dbReference>
<evidence type="ECO:0000256" key="1">
    <source>
        <dbReference type="ARBA" id="ARBA00022729"/>
    </source>
</evidence>
<dbReference type="RefSeq" id="WP_308865394.1">
    <property type="nucleotide sequence ID" value="NZ_JAVHUL010000041.1"/>
</dbReference>
<dbReference type="PANTHER" id="PTHR35580">
    <property type="entry name" value="CELL SURFACE GLYCOPROTEIN (S-LAYER PROTEIN)-LIKE PROTEIN"/>
    <property type="match status" value="1"/>
</dbReference>
<protein>
    <submittedName>
        <fullName evidence="3">T9SS type A sorting domain-containing protein</fullName>
    </submittedName>
</protein>
<dbReference type="PANTHER" id="PTHR35580:SF1">
    <property type="entry name" value="PHYTASE-LIKE DOMAIN-CONTAINING PROTEIN"/>
    <property type="match status" value="1"/>
</dbReference>
<evidence type="ECO:0000313" key="4">
    <source>
        <dbReference type="Proteomes" id="UP001230915"/>
    </source>
</evidence>
<dbReference type="InterPro" id="IPR026444">
    <property type="entry name" value="Secre_tail"/>
</dbReference>
<dbReference type="Pfam" id="PF18962">
    <property type="entry name" value="Por_Secre_tail"/>
    <property type="match status" value="1"/>
</dbReference>
<keyword evidence="1" id="KW-0732">Signal</keyword>
<feature type="domain" description="Secretion system C-terminal sorting" evidence="2">
    <location>
        <begin position="519"/>
        <end position="588"/>
    </location>
</feature>
<gene>
    <name evidence="3" type="ORF">RBU60_12530</name>
</gene>
<sequence length="590" mass="66105">MKNIFFFISLLFCFHAGFSQDFDAYDKNWATYFGGQGTRFTTSVIDSEGNLIAMANILGDVSSILEDEEYYNQFITTQDPQFTYNSNLATGFNDQTLVAKFSPEGDLLKAVYLPFYVYKINIDANDHIFISGFSEESGLGTPDAWFPNPHDELVNLFDKTILAKLNLDFSTQWLTYTPTNGAVFDFALDDDGNFYGVSYTNIQTGITTPNTFQPNFMVQENSEEQRNGYFFKLNHLGELQWASYYGFTTPGSLAYDGNAEIIGSFKAPVLAQYEDYYLTADAYQQTPTQQVISKFNTNTGQRSYSTYLDDTLLITSFTFYNNFIYCSAYVFNTLIDDNLISPDAYQTSHGGMLDVYLGKFTSRFTPIWGTYMGGSEIDYNNLESEEIRVKNDAIYITGITGSNGFINSTNTYQSTLAGSSDIFMMKFSLDGELTWGSYFGGNEGENYSSISVVNDSIFYLVGDTFSLENISTPESHQEEVNFHPSTTSGYNMGNGYIAKFGPEEGLSIGDVLWKDDFSVYPNPSIGKVNIVGNSQTPIEYIEVFSATGKTVLEKEVSNLEEHQLDLSFLAKGVYFLKVNHAASAKKLILK</sequence>
<proteinExistence type="predicted"/>
<organism evidence="3 4">
    <name type="scientific">Mesonia profundi</name>
    <dbReference type="NCBI Taxonomy" id="3070998"/>
    <lineage>
        <taxon>Bacteria</taxon>
        <taxon>Pseudomonadati</taxon>
        <taxon>Bacteroidota</taxon>
        <taxon>Flavobacteriia</taxon>
        <taxon>Flavobacteriales</taxon>
        <taxon>Flavobacteriaceae</taxon>
        <taxon>Mesonia</taxon>
    </lineage>
</organism>